<feature type="domain" description="Carboxymuconolactone decarboxylase-like" evidence="2">
    <location>
        <begin position="41"/>
        <end position="122"/>
    </location>
</feature>
<dbReference type="AlphaFoldDB" id="A0A546X3L7"/>
<reference evidence="3 4" key="1">
    <citation type="journal article" date="2019" name="Appl. Microbiol. Biotechnol.">
        <title>Differential efficiency of wild type rhizogenic strains for rol gene transformation of plants.</title>
        <authorList>
            <person name="Desmet S."/>
            <person name="De Keyser E."/>
            <person name="Van Vaerenbergh J."/>
            <person name="Baeyen S."/>
            <person name="Van Huylenbroeck J."/>
            <person name="Geelen D."/>
            <person name="Dhooghe E."/>
        </authorList>
    </citation>
    <scope>NUCLEOTIDE SEQUENCE [LARGE SCALE GENOMIC DNA]</scope>
    <source>
        <strain evidence="3 4">GBBC3284</strain>
    </source>
</reference>
<comment type="caution">
    <text evidence="3">The sequence shown here is derived from an EMBL/GenBank/DDBJ whole genome shotgun (WGS) entry which is preliminary data.</text>
</comment>
<dbReference type="GO" id="GO:0047575">
    <property type="term" value="F:4-carboxymuconolactone decarboxylase activity"/>
    <property type="evidence" value="ECO:0007669"/>
    <property type="project" value="UniProtKB-EC"/>
</dbReference>
<dbReference type="InterPro" id="IPR012788">
    <property type="entry name" value="Decarb_PcaC"/>
</dbReference>
<dbReference type="InterPro" id="IPR029032">
    <property type="entry name" value="AhpD-like"/>
</dbReference>
<dbReference type="RefSeq" id="WP_142843535.1">
    <property type="nucleotide sequence ID" value="NZ_SGNY01000013.1"/>
</dbReference>
<sequence>MADHIDKNERFEQGMKTRRSVLGDAHVDRAQTMTSGFDQPFQQLITEAAWGTVWSGNHWTKRERSMVTIALLAALGQDEELAMHVRATANTGATEADIREALLHVAIYAGVPAANHAFKIAKLALASMKADSSPDNSGTNNSGDGEESWLGKSEQRG</sequence>
<organism evidence="3 4">
    <name type="scientific">Rhizobium rhizogenes</name>
    <name type="common">Agrobacterium rhizogenes</name>
    <dbReference type="NCBI Taxonomy" id="359"/>
    <lineage>
        <taxon>Bacteria</taxon>
        <taxon>Pseudomonadati</taxon>
        <taxon>Pseudomonadota</taxon>
        <taxon>Alphaproteobacteria</taxon>
        <taxon>Hyphomicrobiales</taxon>
        <taxon>Rhizobiaceae</taxon>
        <taxon>Rhizobium/Agrobacterium group</taxon>
        <taxon>Rhizobium</taxon>
    </lineage>
</organism>
<keyword evidence="3" id="KW-0456">Lyase</keyword>
<dbReference type="NCBIfam" id="TIGR02425">
    <property type="entry name" value="decarb_PcaC"/>
    <property type="match status" value="1"/>
</dbReference>
<dbReference type="OrthoDB" id="9801400at2"/>
<dbReference type="InterPro" id="IPR052512">
    <property type="entry name" value="4CMD/NDH-1_regulator"/>
</dbReference>
<gene>
    <name evidence="3" type="primary">pcaC</name>
    <name evidence="3" type="ORF">EXN68_26275</name>
</gene>
<proteinExistence type="predicted"/>
<dbReference type="Gene3D" id="1.20.1290.10">
    <property type="entry name" value="AhpD-like"/>
    <property type="match status" value="1"/>
</dbReference>
<dbReference type="InterPro" id="IPR003779">
    <property type="entry name" value="CMD-like"/>
</dbReference>
<dbReference type="EMBL" id="SGNY01000013">
    <property type="protein sequence ID" value="TRA95356.1"/>
    <property type="molecule type" value="Genomic_DNA"/>
</dbReference>
<name>A0A546X3L7_RHIRH</name>
<evidence type="ECO:0000313" key="3">
    <source>
        <dbReference type="EMBL" id="TRA95356.1"/>
    </source>
</evidence>
<dbReference type="PANTHER" id="PTHR33570:SF2">
    <property type="entry name" value="CARBOXYMUCONOLACTONE DECARBOXYLASE-LIKE DOMAIN-CONTAINING PROTEIN"/>
    <property type="match status" value="1"/>
</dbReference>
<accession>A0A546X3L7</accession>
<evidence type="ECO:0000313" key="4">
    <source>
        <dbReference type="Proteomes" id="UP000315434"/>
    </source>
</evidence>
<evidence type="ECO:0000256" key="1">
    <source>
        <dbReference type="SAM" id="MobiDB-lite"/>
    </source>
</evidence>
<feature type="region of interest" description="Disordered" evidence="1">
    <location>
        <begin position="129"/>
        <end position="157"/>
    </location>
</feature>
<dbReference type="GO" id="GO:0051920">
    <property type="term" value="F:peroxiredoxin activity"/>
    <property type="evidence" value="ECO:0007669"/>
    <property type="project" value="InterPro"/>
</dbReference>
<dbReference type="Proteomes" id="UP000315434">
    <property type="component" value="Unassembled WGS sequence"/>
</dbReference>
<protein>
    <submittedName>
        <fullName evidence="3">4-carboxymuconolactone decarboxylase</fullName>
        <ecNumber evidence="3">4.1.1.44</ecNumber>
    </submittedName>
</protein>
<evidence type="ECO:0000259" key="2">
    <source>
        <dbReference type="Pfam" id="PF02627"/>
    </source>
</evidence>
<feature type="compositionally biased region" description="Polar residues" evidence="1">
    <location>
        <begin position="133"/>
        <end position="143"/>
    </location>
</feature>
<dbReference type="SUPFAM" id="SSF69118">
    <property type="entry name" value="AhpD-like"/>
    <property type="match status" value="1"/>
</dbReference>
<dbReference type="PANTHER" id="PTHR33570">
    <property type="entry name" value="4-CARBOXYMUCONOLACTONE DECARBOXYLASE FAMILY PROTEIN"/>
    <property type="match status" value="1"/>
</dbReference>
<dbReference type="Pfam" id="PF02627">
    <property type="entry name" value="CMD"/>
    <property type="match status" value="1"/>
</dbReference>
<dbReference type="EC" id="4.1.1.44" evidence="3"/>